<proteinExistence type="predicted"/>
<organism evidence="2 3">
    <name type="scientific">Tritonibacter horizontis</name>
    <dbReference type="NCBI Taxonomy" id="1768241"/>
    <lineage>
        <taxon>Bacteria</taxon>
        <taxon>Pseudomonadati</taxon>
        <taxon>Pseudomonadota</taxon>
        <taxon>Alphaproteobacteria</taxon>
        <taxon>Rhodobacterales</taxon>
        <taxon>Paracoccaceae</taxon>
        <taxon>Tritonibacter</taxon>
    </lineage>
</organism>
<dbReference type="AlphaFoldDB" id="A0A132C178"/>
<dbReference type="Proteomes" id="UP000068382">
    <property type="component" value="Unassembled WGS sequence"/>
</dbReference>
<keyword evidence="1" id="KW-0472">Membrane</keyword>
<accession>A0A132C178</accession>
<evidence type="ECO:0000313" key="3">
    <source>
        <dbReference type="Proteomes" id="UP000068382"/>
    </source>
</evidence>
<keyword evidence="1" id="KW-1133">Transmembrane helix</keyword>
<reference evidence="2 3" key="1">
    <citation type="submission" date="2015-12" db="EMBL/GenBank/DDBJ databases">
        <title>Genome sequence of the marine Rhodobacteraceae strain O3.65, Candidatus Tritonibacter horizontis.</title>
        <authorList>
            <person name="Poehlein A."/>
            <person name="Giebel H.A."/>
            <person name="Voget S."/>
            <person name="Brinkhoff T."/>
        </authorList>
    </citation>
    <scope>NUCLEOTIDE SEQUENCE [LARGE SCALE GENOMIC DNA]</scope>
    <source>
        <strain evidence="2 3">O3.65</strain>
    </source>
</reference>
<keyword evidence="1" id="KW-0812">Transmembrane</keyword>
<gene>
    <name evidence="2" type="ORF">TRIHO_06840</name>
</gene>
<dbReference type="EMBL" id="LPUY01000017">
    <property type="protein sequence ID" value="KUP94365.1"/>
    <property type="molecule type" value="Genomic_DNA"/>
</dbReference>
<comment type="caution">
    <text evidence="2">The sequence shown here is derived from an EMBL/GenBank/DDBJ whole genome shotgun (WGS) entry which is preliminary data.</text>
</comment>
<name>A0A132C178_9RHOB</name>
<sequence length="80" mass="8821">MTDILSSAPLWAKTLIMVGTAVAVLIVLMGGGAINVTRAQARRSTQKEVRVRISWYGLRRLMPLGKRPHKPETEVKPPAE</sequence>
<dbReference type="RefSeq" id="WP_068240433.1">
    <property type="nucleotide sequence ID" value="NZ_LPUY01000017.1"/>
</dbReference>
<evidence type="ECO:0000313" key="2">
    <source>
        <dbReference type="EMBL" id="KUP94365.1"/>
    </source>
</evidence>
<feature type="transmembrane region" description="Helical" evidence="1">
    <location>
        <begin position="15"/>
        <end position="37"/>
    </location>
</feature>
<keyword evidence="3" id="KW-1185">Reference proteome</keyword>
<evidence type="ECO:0000256" key="1">
    <source>
        <dbReference type="SAM" id="Phobius"/>
    </source>
</evidence>
<protein>
    <submittedName>
        <fullName evidence="2">Uncharacterized protein</fullName>
    </submittedName>
</protein>